<dbReference type="HOGENOM" id="CLU_3328216_0_0_11"/>
<dbReference type="KEGG" id="fri:FraEuI1c_0912"/>
<dbReference type="EMBL" id="CP002299">
    <property type="protein sequence ID" value="ADP78986.1"/>
    <property type="molecule type" value="Genomic_DNA"/>
</dbReference>
<dbReference type="Proteomes" id="UP000002484">
    <property type="component" value="Chromosome"/>
</dbReference>
<proteinExistence type="predicted"/>
<evidence type="ECO:0000313" key="2">
    <source>
        <dbReference type="Proteomes" id="UP000002484"/>
    </source>
</evidence>
<sequence length="38" mass="3676" precursor="true">MVALLAAPVSSRIAVALVVALTTGTALSATIGREAPLA</sequence>
<name>E3IXG9_PSEI1</name>
<organism evidence="1 2">
    <name type="scientific">Pseudofrankia inefficax (strain DSM 45817 / CECT 9037 / DDB 130130 / EuI1c)</name>
    <name type="common">Frankia inefficax</name>
    <dbReference type="NCBI Taxonomy" id="298654"/>
    <lineage>
        <taxon>Bacteria</taxon>
        <taxon>Bacillati</taxon>
        <taxon>Actinomycetota</taxon>
        <taxon>Actinomycetes</taxon>
        <taxon>Frankiales</taxon>
        <taxon>Frankiaceae</taxon>
        <taxon>Pseudofrankia</taxon>
    </lineage>
</organism>
<dbReference type="InParanoid" id="E3IXG9"/>
<protein>
    <submittedName>
        <fullName evidence="1">Uncharacterized protein</fullName>
    </submittedName>
</protein>
<keyword evidence="2" id="KW-1185">Reference proteome</keyword>
<dbReference type="AlphaFoldDB" id="E3IXG9"/>
<accession>E3IXG9</accession>
<evidence type="ECO:0000313" key="1">
    <source>
        <dbReference type="EMBL" id="ADP78986.1"/>
    </source>
</evidence>
<reference evidence="1 2" key="1">
    <citation type="submission" date="2010-10" db="EMBL/GenBank/DDBJ databases">
        <title>Complete sequence of Frankia sp. EuI1c.</title>
        <authorList>
            <consortium name="US DOE Joint Genome Institute"/>
            <person name="Lucas S."/>
            <person name="Copeland A."/>
            <person name="Lapidus A."/>
            <person name="Cheng J.-F."/>
            <person name="Bruce D."/>
            <person name="Goodwin L."/>
            <person name="Pitluck S."/>
            <person name="Chertkov O."/>
            <person name="Detter J.C."/>
            <person name="Han C."/>
            <person name="Tapia R."/>
            <person name="Land M."/>
            <person name="Hauser L."/>
            <person name="Jeffries C."/>
            <person name="Kyrpides N."/>
            <person name="Ivanova N."/>
            <person name="Mikhailova N."/>
            <person name="Beauchemin N."/>
            <person name="Sen A."/>
            <person name="Sur S.A."/>
            <person name="Gtari M."/>
            <person name="Wall L."/>
            <person name="Tisa L."/>
            <person name="Woyke T."/>
        </authorList>
    </citation>
    <scope>NUCLEOTIDE SEQUENCE [LARGE SCALE GENOMIC DNA]</scope>
    <source>
        <strain evidence="2">DSM 45817 / CECT 9037 / EuI1c</strain>
    </source>
</reference>
<gene>
    <name evidence="1" type="ordered locus">FraEuI1c_0912</name>
</gene>